<proteinExistence type="predicted"/>
<evidence type="ECO:0000313" key="1">
    <source>
        <dbReference type="EMBL" id="KJH72569.1"/>
    </source>
</evidence>
<dbReference type="EMBL" id="JYON01000004">
    <property type="protein sequence ID" value="KJH72569.1"/>
    <property type="molecule type" value="Genomic_DNA"/>
</dbReference>
<gene>
    <name evidence="1" type="ORF">UH38_05440</name>
</gene>
<dbReference type="PATRIC" id="fig|1618023.3.peg.2232"/>
<dbReference type="OrthoDB" id="463986at2"/>
<organism evidence="1 2">
    <name type="scientific">Aliterella atlantica CENA595</name>
    <dbReference type="NCBI Taxonomy" id="1618023"/>
    <lineage>
        <taxon>Bacteria</taxon>
        <taxon>Bacillati</taxon>
        <taxon>Cyanobacteriota</taxon>
        <taxon>Cyanophyceae</taxon>
        <taxon>Chroococcidiopsidales</taxon>
        <taxon>Aliterellaceae</taxon>
        <taxon>Aliterella</taxon>
    </lineage>
</organism>
<reference evidence="1 2" key="1">
    <citation type="submission" date="2015-02" db="EMBL/GenBank/DDBJ databases">
        <title>Draft genome of a novel marine cyanobacterium (Chroococcales) isolated from South Atlantic Ocean.</title>
        <authorList>
            <person name="Rigonato J."/>
            <person name="Alvarenga D.O."/>
            <person name="Branco L.H."/>
            <person name="Varani A.M."/>
            <person name="Brandini F.P."/>
            <person name="Fiore M.F."/>
        </authorList>
    </citation>
    <scope>NUCLEOTIDE SEQUENCE [LARGE SCALE GENOMIC DNA]</scope>
    <source>
        <strain evidence="1 2">CENA595</strain>
    </source>
</reference>
<sequence>MTTEPNDIQIEIIPQSSAISQETSALVEREMAGESEAVKSETKALIDAIKKRAQSEAQSAGTLTREAYLNAVKRARATIEENKLIERDRIEHSFEMIQSEAEKNWHSVVKEVSELGDRLTEAAKAAWEVLTAPRDRNR</sequence>
<name>A0A0D8ZVT7_9CYAN</name>
<dbReference type="STRING" id="1618023.UH38_05440"/>
<dbReference type="RefSeq" id="WP_045053629.1">
    <property type="nucleotide sequence ID" value="NZ_CAWMDP010000026.1"/>
</dbReference>
<accession>A0A0D8ZVT7</accession>
<comment type="caution">
    <text evidence="1">The sequence shown here is derived from an EMBL/GenBank/DDBJ whole genome shotgun (WGS) entry which is preliminary data.</text>
</comment>
<keyword evidence="2" id="KW-1185">Reference proteome</keyword>
<protein>
    <submittedName>
        <fullName evidence="1">Uncharacterized protein</fullName>
    </submittedName>
</protein>
<dbReference type="AlphaFoldDB" id="A0A0D8ZVT7"/>
<evidence type="ECO:0000313" key="2">
    <source>
        <dbReference type="Proteomes" id="UP000032452"/>
    </source>
</evidence>
<dbReference type="Proteomes" id="UP000032452">
    <property type="component" value="Unassembled WGS sequence"/>
</dbReference>